<protein>
    <submittedName>
        <fullName evidence="1">Uncharacterized protein</fullName>
    </submittedName>
</protein>
<accession>A0A445CNI7</accession>
<organism evidence="1 2">
    <name type="scientific">Arachis hypogaea</name>
    <name type="common">Peanut</name>
    <dbReference type="NCBI Taxonomy" id="3818"/>
    <lineage>
        <taxon>Eukaryota</taxon>
        <taxon>Viridiplantae</taxon>
        <taxon>Streptophyta</taxon>
        <taxon>Embryophyta</taxon>
        <taxon>Tracheophyta</taxon>
        <taxon>Spermatophyta</taxon>
        <taxon>Magnoliopsida</taxon>
        <taxon>eudicotyledons</taxon>
        <taxon>Gunneridae</taxon>
        <taxon>Pentapetalae</taxon>
        <taxon>rosids</taxon>
        <taxon>fabids</taxon>
        <taxon>Fabales</taxon>
        <taxon>Fabaceae</taxon>
        <taxon>Papilionoideae</taxon>
        <taxon>50 kb inversion clade</taxon>
        <taxon>dalbergioids sensu lato</taxon>
        <taxon>Dalbergieae</taxon>
        <taxon>Pterocarpus clade</taxon>
        <taxon>Arachis</taxon>
    </lineage>
</organism>
<reference evidence="1 2" key="1">
    <citation type="submission" date="2019-01" db="EMBL/GenBank/DDBJ databases">
        <title>Sequencing of cultivated peanut Arachis hypogaea provides insights into genome evolution and oil improvement.</title>
        <authorList>
            <person name="Chen X."/>
        </authorList>
    </citation>
    <scope>NUCLEOTIDE SEQUENCE [LARGE SCALE GENOMIC DNA]</scope>
    <source>
        <strain evidence="2">cv. Fuhuasheng</strain>
        <tissue evidence="1">Leaves</tissue>
    </source>
</reference>
<keyword evidence="2" id="KW-1185">Reference proteome</keyword>
<proteinExistence type="predicted"/>
<evidence type="ECO:0000313" key="1">
    <source>
        <dbReference type="EMBL" id="RYR52487.1"/>
    </source>
</evidence>
<dbReference type="Proteomes" id="UP000289738">
    <property type="component" value="Chromosome A06"/>
</dbReference>
<name>A0A445CNI7_ARAHY</name>
<sequence length="175" mass="19383">MDEVGDARIERRMDTTSELRKGTPQIERTMQTGQGSSLGSPHLPWGIVSPVPIPVGKISHSRIPIRSSLRRNPRVSGSFVIPTWDDRFQFECIDFRWIASVLAWSVQGFDEKWGRGRGRGRISSGTHGNSGSFPYALTTLMTSQIADLADQPFIMVSNPNYVPPSMVTPSPPTTQ</sequence>
<gene>
    <name evidence="1" type="ORF">Ahy_A06g027396</name>
</gene>
<dbReference type="AlphaFoldDB" id="A0A445CNI7"/>
<dbReference type="EMBL" id="SDMP01000006">
    <property type="protein sequence ID" value="RYR52487.1"/>
    <property type="molecule type" value="Genomic_DNA"/>
</dbReference>
<evidence type="ECO:0000313" key="2">
    <source>
        <dbReference type="Proteomes" id="UP000289738"/>
    </source>
</evidence>
<comment type="caution">
    <text evidence="1">The sequence shown here is derived from an EMBL/GenBank/DDBJ whole genome shotgun (WGS) entry which is preliminary data.</text>
</comment>